<organism evidence="15 16">
    <name type="scientific">Drechslerella dactyloides</name>
    <name type="common">Nematode-trapping fungus</name>
    <name type="synonym">Arthrobotrys dactyloides</name>
    <dbReference type="NCBI Taxonomy" id="74499"/>
    <lineage>
        <taxon>Eukaryota</taxon>
        <taxon>Fungi</taxon>
        <taxon>Dikarya</taxon>
        <taxon>Ascomycota</taxon>
        <taxon>Pezizomycotina</taxon>
        <taxon>Orbiliomycetes</taxon>
        <taxon>Orbiliales</taxon>
        <taxon>Orbiliaceae</taxon>
        <taxon>Drechslerella</taxon>
    </lineage>
</organism>
<keyword evidence="10 12" id="KW-0472">Membrane</keyword>
<dbReference type="Gene3D" id="3.30.420.10">
    <property type="entry name" value="Ribonuclease H-like superfamily/Ribonuclease H"/>
    <property type="match status" value="1"/>
</dbReference>
<evidence type="ECO:0000256" key="11">
    <source>
        <dbReference type="ARBA" id="ARBA00023160"/>
    </source>
</evidence>
<reference evidence="15" key="1">
    <citation type="submission" date="2023-01" db="EMBL/GenBank/DDBJ databases">
        <title>The chitinases involved in constricting ring structure development in the nematode-trapping fungus Drechslerella dactyloides.</title>
        <authorList>
            <person name="Wang R."/>
            <person name="Zhang L."/>
            <person name="Tang P."/>
            <person name="Li S."/>
            <person name="Liang L."/>
        </authorList>
    </citation>
    <scope>NUCLEOTIDE SEQUENCE</scope>
    <source>
        <strain evidence="15">YMF1.00031</strain>
    </source>
</reference>
<keyword evidence="5 12" id="KW-0276">Fatty acid metabolism</keyword>
<evidence type="ECO:0000256" key="2">
    <source>
        <dbReference type="ARBA" id="ARBA00022516"/>
    </source>
</evidence>
<dbReference type="EMBL" id="JAQGDS010000003">
    <property type="protein sequence ID" value="KAJ6262428.1"/>
    <property type="molecule type" value="Genomic_DNA"/>
</dbReference>
<evidence type="ECO:0000313" key="15">
    <source>
        <dbReference type="EMBL" id="KAJ6262428.1"/>
    </source>
</evidence>
<keyword evidence="7 12" id="KW-1133">Transmembrane helix</keyword>
<protein>
    <recommendedName>
        <fullName evidence="12">Very-long-chain 3-oxoacyl-CoA reductase</fullName>
        <ecNumber evidence="12">1.1.1.330</ecNumber>
    </recommendedName>
    <alternativeName>
        <fullName evidence="12">3-ketoacyl-CoA reductase</fullName>
        <shortName evidence="12">3-ketoreductase</shortName>
        <shortName evidence="12">KAR</shortName>
    </alternativeName>
    <alternativeName>
        <fullName evidence="12">Microsomal beta-keto-reductase</fullName>
    </alternativeName>
</protein>
<evidence type="ECO:0000256" key="7">
    <source>
        <dbReference type="ARBA" id="ARBA00022989"/>
    </source>
</evidence>
<comment type="pathway">
    <text evidence="1">Lipid metabolism; fatty acid biosynthesis.</text>
</comment>
<evidence type="ECO:0000256" key="12">
    <source>
        <dbReference type="HAMAP-Rule" id="MF_03107"/>
    </source>
</evidence>
<feature type="binding site" evidence="12">
    <location>
        <position position="591"/>
    </location>
    <ligand>
        <name>substrate</name>
    </ligand>
</feature>
<dbReference type="GO" id="GO:0015074">
    <property type="term" value="P:DNA integration"/>
    <property type="evidence" value="ECO:0007669"/>
    <property type="project" value="InterPro"/>
</dbReference>
<dbReference type="InterPro" id="IPR002347">
    <property type="entry name" value="SDR_fam"/>
</dbReference>
<evidence type="ECO:0000256" key="3">
    <source>
        <dbReference type="ARBA" id="ARBA00022692"/>
    </source>
</evidence>
<comment type="similarity">
    <text evidence="12">Belongs to the short-chain dehydrogenases/reductases (SDR) family.</text>
</comment>
<dbReference type="GO" id="GO:0141040">
    <property type="term" value="F:very-long-chain 3-oxoacyl-CoA reductase activity"/>
    <property type="evidence" value="ECO:0007669"/>
    <property type="project" value="UniProtKB-EC"/>
</dbReference>
<sequence length="726" mass="81665">MPGILTLLGAGGKQADVAARFGVSRSAVARLLRKAKDRGYNPQDYTSLTMEHVVDEQRAGRPKKVTQAKEQEVVSIVTKDRSGRSANTRSLAGTVKLSHQTVSTILRRNKFKKLKPTRKPGLTPAIRQARLDFALRHKGWTLEDWKQVIWSDETSVVLGQRRGSYKLWRQPHERYHSDIVSARWHKANEFMFWGCYTWDAIGPCHIWEPETKEQKKAAKKAIAAMNSAAEPKAREEWELLTAMRRTGLRNKPGKKPQWTFDKAHGALERGTGKGIDWYRYQTEVMIPKLIPFAKDCKAKYGRDYIVQEDKAPCHNHHAQEAVYNLHAVSRLLWPGNSPDLNMIEPAWYYLKRRISRHGAPTKREDMEKAWLTEWRQLPIARIRLWIARISVSILLPLKMAITFKASHIRLAKTGLAYLGGAFALYWVFQFLTAIFAVFIKRGKSLRSFGPKGSWVVVTGASDGIGKEYAYQLAANGFNVLLISRTQSKLEDISKDIEAKYKVKAEYLAIDFAANRDEDYKEIAASVADKDVAILLNNVGKSHDMPVTFLATEEKEMLDIININCIATLRVTQAVAPGMVSRKRGAILNMGSIAGLTPTPLLATYSGSKSFLANWSVALASELKPHGVHVDLVNSYFVTSAMSKIRRTSVTTPNPKAFVKAALGKIGVNLTNTWGISTPYWSHGVMHWALENLAGLGTSTVVEVNRGMHEDIRKRAIRKKERVAKEN</sequence>
<proteinExistence type="inferred from homology"/>
<comment type="caution">
    <text evidence="15">The sequence shown here is derived from an EMBL/GenBank/DDBJ whole genome shotgun (WGS) entry which is preliminary data.</text>
</comment>
<dbReference type="GO" id="GO:0003677">
    <property type="term" value="F:DNA binding"/>
    <property type="evidence" value="ECO:0007669"/>
    <property type="project" value="InterPro"/>
</dbReference>
<dbReference type="AlphaFoldDB" id="A0AAD6J126"/>
<dbReference type="GO" id="GO:0045703">
    <property type="term" value="F:ketoreductase activity"/>
    <property type="evidence" value="ECO:0007669"/>
    <property type="project" value="UniProtKB-UniRule"/>
</dbReference>
<dbReference type="SUPFAM" id="SSF46689">
    <property type="entry name" value="Homeodomain-like"/>
    <property type="match status" value="1"/>
</dbReference>
<evidence type="ECO:0000313" key="16">
    <source>
        <dbReference type="Proteomes" id="UP001221413"/>
    </source>
</evidence>
<evidence type="ECO:0000256" key="6">
    <source>
        <dbReference type="ARBA" id="ARBA00022857"/>
    </source>
</evidence>
<dbReference type="Pfam" id="PF01498">
    <property type="entry name" value="HTH_Tnp_Tc3_2"/>
    <property type="match status" value="1"/>
</dbReference>
<dbReference type="Proteomes" id="UP001221413">
    <property type="component" value="Unassembled WGS sequence"/>
</dbReference>
<feature type="domain" description="Transposase Tc1-like" evidence="14">
    <location>
        <begin position="74"/>
        <end position="138"/>
    </location>
</feature>
<dbReference type="HAMAP" id="MF_03107">
    <property type="entry name" value="3_ketoreductase"/>
    <property type="match status" value="1"/>
</dbReference>
<dbReference type="Gene3D" id="3.40.50.720">
    <property type="entry name" value="NAD(P)-binding Rossmann-like Domain"/>
    <property type="match status" value="1"/>
</dbReference>
<dbReference type="PANTHER" id="PTHR43086:SF2">
    <property type="entry name" value="HYDROXYSTEROID DEHYDROGENASE-LIKE PROTEIN 1"/>
    <property type="match status" value="1"/>
</dbReference>
<feature type="transmembrane region" description="Helical" evidence="13">
    <location>
        <begin position="385"/>
        <end position="403"/>
    </location>
</feature>
<name>A0AAD6J126_DREDA</name>
<evidence type="ECO:0000256" key="1">
    <source>
        <dbReference type="ARBA" id="ARBA00005194"/>
    </source>
</evidence>
<gene>
    <name evidence="15" type="ORF">Dda_3236</name>
</gene>
<evidence type="ECO:0000256" key="13">
    <source>
        <dbReference type="SAM" id="Phobius"/>
    </source>
</evidence>
<dbReference type="CDD" id="cd05356">
    <property type="entry name" value="17beta-HSD1_like_SDR_c"/>
    <property type="match status" value="1"/>
</dbReference>
<evidence type="ECO:0000256" key="4">
    <source>
        <dbReference type="ARBA" id="ARBA00022824"/>
    </source>
</evidence>
<dbReference type="InterPro" id="IPR020904">
    <property type="entry name" value="Sc_DH/Rdtase_CS"/>
</dbReference>
<keyword evidence="4 12" id="KW-0256">Endoplasmic reticulum</keyword>
<comment type="subcellular location">
    <subcellularLocation>
        <location evidence="12">Endoplasmic reticulum membrane</location>
        <topology evidence="12">Single-pass membrane protein</topology>
    </subcellularLocation>
</comment>
<feature type="active site" description="Proton acceptor" evidence="12">
    <location>
        <position position="604"/>
    </location>
</feature>
<keyword evidence="2 12" id="KW-0444">Lipid biosynthesis</keyword>
<keyword evidence="9 12" id="KW-0443">Lipid metabolism</keyword>
<feature type="transmembrane region" description="Helical" evidence="13">
    <location>
        <begin position="415"/>
        <end position="439"/>
    </location>
</feature>
<evidence type="ECO:0000256" key="10">
    <source>
        <dbReference type="ARBA" id="ARBA00023136"/>
    </source>
</evidence>
<dbReference type="InterPro" id="IPR036397">
    <property type="entry name" value="RNaseH_sf"/>
</dbReference>
<evidence type="ECO:0000256" key="8">
    <source>
        <dbReference type="ARBA" id="ARBA00023002"/>
    </source>
</evidence>
<evidence type="ECO:0000256" key="5">
    <source>
        <dbReference type="ARBA" id="ARBA00022832"/>
    </source>
</evidence>
<dbReference type="SUPFAM" id="SSF51735">
    <property type="entry name" value="NAD(P)-binding Rossmann-fold domains"/>
    <property type="match status" value="1"/>
</dbReference>
<dbReference type="GO" id="GO:0006313">
    <property type="term" value="P:DNA transposition"/>
    <property type="evidence" value="ECO:0007669"/>
    <property type="project" value="InterPro"/>
</dbReference>
<accession>A0AAD6J126</accession>
<dbReference type="PRINTS" id="PR00081">
    <property type="entry name" value="GDHRDH"/>
</dbReference>
<keyword evidence="6 12" id="KW-0521">NADP</keyword>
<dbReference type="PROSITE" id="PS00061">
    <property type="entry name" value="ADH_SHORT"/>
    <property type="match status" value="1"/>
</dbReference>
<dbReference type="Gene3D" id="1.10.10.10">
    <property type="entry name" value="Winged helix-like DNA-binding domain superfamily/Winged helix DNA-binding domain"/>
    <property type="match status" value="1"/>
</dbReference>
<dbReference type="InterPro" id="IPR036291">
    <property type="entry name" value="NAD(P)-bd_dom_sf"/>
</dbReference>
<dbReference type="Pfam" id="PF00106">
    <property type="entry name" value="adh_short"/>
    <property type="match status" value="1"/>
</dbReference>
<dbReference type="EC" id="1.1.1.330" evidence="12"/>
<dbReference type="GO" id="GO:0030497">
    <property type="term" value="P:fatty acid elongation"/>
    <property type="evidence" value="ECO:0007669"/>
    <property type="project" value="UniProtKB-UniRule"/>
</dbReference>
<evidence type="ECO:0000259" key="14">
    <source>
        <dbReference type="Pfam" id="PF01498"/>
    </source>
</evidence>
<dbReference type="InterPro" id="IPR002492">
    <property type="entry name" value="Transposase_Tc1-like"/>
</dbReference>
<keyword evidence="16" id="KW-1185">Reference proteome</keyword>
<comment type="function">
    <text evidence="12">Component of the microsomal membrane bound fatty acid elongation system, which produces the 26-carbon very long-chain fatty acids (VLCFA) from palmitate. Catalyzes the reduction of the 3-ketoacyl-CoA intermediate that is formed in each cycle of fatty acid elongation. VLCFAs serve as precursors for ceramide and sphingolipids.</text>
</comment>
<dbReference type="PANTHER" id="PTHR43086">
    <property type="entry name" value="VERY-LONG-CHAIN 3-OXOOACYL-COA REDUCTASE"/>
    <property type="match status" value="1"/>
</dbReference>
<keyword evidence="11 12" id="KW-0275">Fatty acid biosynthesis</keyword>
<dbReference type="GO" id="GO:0005789">
    <property type="term" value="C:endoplasmic reticulum membrane"/>
    <property type="evidence" value="ECO:0007669"/>
    <property type="project" value="UniProtKB-SubCell"/>
</dbReference>
<evidence type="ECO:0000256" key="9">
    <source>
        <dbReference type="ARBA" id="ARBA00023098"/>
    </source>
</evidence>
<dbReference type="InterPro" id="IPR036388">
    <property type="entry name" value="WH-like_DNA-bd_sf"/>
</dbReference>
<keyword evidence="3 12" id="KW-0812">Transmembrane</keyword>
<keyword evidence="8 12" id="KW-0560">Oxidoreductase</keyword>
<dbReference type="InterPro" id="IPR009057">
    <property type="entry name" value="Homeodomain-like_sf"/>
</dbReference>
<comment type="catalytic activity">
    <reaction evidence="12">
        <text>a very-long-chain (3R)-3-hydroxyacyl-CoA + NADP(+) = a very-long-chain 3-oxoacyl-CoA + NADPH + H(+)</text>
        <dbReference type="Rhea" id="RHEA:48680"/>
        <dbReference type="ChEBI" id="CHEBI:15378"/>
        <dbReference type="ChEBI" id="CHEBI:57783"/>
        <dbReference type="ChEBI" id="CHEBI:58349"/>
        <dbReference type="ChEBI" id="CHEBI:85440"/>
        <dbReference type="ChEBI" id="CHEBI:90725"/>
        <dbReference type="EC" id="1.1.1.330"/>
    </reaction>
</comment>
<dbReference type="InterPro" id="IPR027533">
    <property type="entry name" value="3_ketoreductase_fungal"/>
</dbReference>
<dbReference type="FunFam" id="3.40.50.720:FF:000137">
    <property type="entry name" value="Hydroxysteroid (17-beta) dehydrogenase 3"/>
    <property type="match status" value="1"/>
</dbReference>